<protein>
    <submittedName>
        <fullName evidence="3">VanZ like family protein</fullName>
    </submittedName>
</protein>
<evidence type="ECO:0000259" key="2">
    <source>
        <dbReference type="Pfam" id="PF04892"/>
    </source>
</evidence>
<keyword evidence="1" id="KW-0472">Membrane</keyword>
<reference evidence="4" key="1">
    <citation type="submission" date="2016-10" db="EMBL/GenBank/DDBJ databases">
        <authorList>
            <person name="Varghese N."/>
            <person name="Submissions S."/>
        </authorList>
    </citation>
    <scope>NUCLEOTIDE SEQUENCE [LARGE SCALE GENOMIC DNA]</scope>
    <source>
        <strain evidence="4">DSM 44526</strain>
    </source>
</reference>
<dbReference type="AlphaFoldDB" id="A0A1G7SG98"/>
<feature type="transmembrane region" description="Helical" evidence="1">
    <location>
        <begin position="134"/>
        <end position="154"/>
    </location>
</feature>
<keyword evidence="1" id="KW-1133">Transmembrane helix</keyword>
<accession>A0A1G7SG98</accession>
<sequence>MITNWLLDHPWATTAGLVTLLVAGPLVAAGLAGRPRAAWWLAALALVPVAVLTLSPGPGTVEDVRCTVQWALPTLTRVELLANVLLFVPPTLLATVASRCPWPVLLAGSGLSAAVEALQAVVPGIGRACDTTDWSSNTLGAAAGVGLAVLGLTLRRAVRAPSRH</sequence>
<feature type="transmembrane region" description="Helical" evidence="1">
    <location>
        <begin position="104"/>
        <end position="122"/>
    </location>
</feature>
<gene>
    <name evidence="3" type="ORF">SAMN05660324_2016</name>
</gene>
<keyword evidence="4" id="KW-1185">Reference proteome</keyword>
<evidence type="ECO:0000313" key="4">
    <source>
        <dbReference type="Proteomes" id="UP000198863"/>
    </source>
</evidence>
<organism evidence="3 4">
    <name type="scientific">Klenkia brasiliensis</name>
    <dbReference type="NCBI Taxonomy" id="333142"/>
    <lineage>
        <taxon>Bacteria</taxon>
        <taxon>Bacillati</taxon>
        <taxon>Actinomycetota</taxon>
        <taxon>Actinomycetes</taxon>
        <taxon>Geodermatophilales</taxon>
        <taxon>Geodermatophilaceae</taxon>
        <taxon>Klenkia</taxon>
    </lineage>
</organism>
<feature type="transmembrane region" description="Helical" evidence="1">
    <location>
        <begin position="80"/>
        <end position="97"/>
    </location>
</feature>
<name>A0A1G7SG98_9ACTN</name>
<keyword evidence="1" id="KW-0812">Transmembrane</keyword>
<dbReference type="EMBL" id="FNCF01000003">
    <property type="protein sequence ID" value="SDG22107.1"/>
    <property type="molecule type" value="Genomic_DNA"/>
</dbReference>
<dbReference type="Pfam" id="PF04892">
    <property type="entry name" value="VanZ"/>
    <property type="match status" value="1"/>
</dbReference>
<dbReference type="InterPro" id="IPR006976">
    <property type="entry name" value="VanZ-like"/>
</dbReference>
<proteinExistence type="predicted"/>
<dbReference type="Proteomes" id="UP000198863">
    <property type="component" value="Unassembled WGS sequence"/>
</dbReference>
<evidence type="ECO:0000256" key="1">
    <source>
        <dbReference type="SAM" id="Phobius"/>
    </source>
</evidence>
<feature type="domain" description="VanZ-like" evidence="2">
    <location>
        <begin position="70"/>
        <end position="150"/>
    </location>
</feature>
<dbReference type="RefSeq" id="WP_207507796.1">
    <property type="nucleotide sequence ID" value="NZ_FNCF01000003.1"/>
</dbReference>
<evidence type="ECO:0000313" key="3">
    <source>
        <dbReference type="EMBL" id="SDG22107.1"/>
    </source>
</evidence>
<feature type="transmembrane region" description="Helical" evidence="1">
    <location>
        <begin position="38"/>
        <end position="55"/>
    </location>
</feature>
<feature type="transmembrane region" description="Helical" evidence="1">
    <location>
        <begin position="12"/>
        <end position="31"/>
    </location>
</feature>